<evidence type="ECO:0000313" key="2">
    <source>
        <dbReference type="Proteomes" id="UP000316639"/>
    </source>
</evidence>
<dbReference type="Pfam" id="PF04402">
    <property type="entry name" value="SIMPL"/>
    <property type="match status" value="1"/>
</dbReference>
<accession>A0A563EYZ7</accession>
<sequence length="205" mass="22278">MADVVTVGTGEVERTADRAEVTVSFDATGADRAEAVSSLNQKVAGVEPLLTRPGVEVRSRRLNVHDNWDGKRRAGSMASQNYVIRVTDLEQLDLLLGELVQAEPSWMNGPSWQLIDDAEASREAQREAVADASRRAEGYATALGRRLGPLHRIVDGENDRHGPLMARSMAYGAAPGAEGMVDQLNLEPQQITVRVTCTATWTLLD</sequence>
<dbReference type="OrthoDB" id="3689574at2"/>
<dbReference type="RefSeq" id="WP_146350220.1">
    <property type="nucleotide sequence ID" value="NZ_VOBR01000004.1"/>
</dbReference>
<organism evidence="1 2">
    <name type="scientific">Lentzea tibetensis</name>
    <dbReference type="NCBI Taxonomy" id="2591470"/>
    <lineage>
        <taxon>Bacteria</taxon>
        <taxon>Bacillati</taxon>
        <taxon>Actinomycetota</taxon>
        <taxon>Actinomycetes</taxon>
        <taxon>Pseudonocardiales</taxon>
        <taxon>Pseudonocardiaceae</taxon>
        <taxon>Lentzea</taxon>
    </lineage>
</organism>
<dbReference type="PANTHER" id="PTHR34387">
    <property type="entry name" value="SLR1258 PROTEIN"/>
    <property type="match status" value="1"/>
</dbReference>
<dbReference type="Proteomes" id="UP000316639">
    <property type="component" value="Unassembled WGS sequence"/>
</dbReference>
<dbReference type="Gene3D" id="3.30.110.170">
    <property type="entry name" value="Protein of unknown function (DUF541), domain 1"/>
    <property type="match status" value="1"/>
</dbReference>
<dbReference type="PANTHER" id="PTHR34387:SF1">
    <property type="entry name" value="PERIPLASMIC IMMUNOGENIC PROTEIN"/>
    <property type="match status" value="1"/>
</dbReference>
<proteinExistence type="predicted"/>
<gene>
    <name evidence="1" type="ORF">FKR81_07640</name>
</gene>
<dbReference type="EMBL" id="VOBR01000004">
    <property type="protein sequence ID" value="TWP52967.1"/>
    <property type="molecule type" value="Genomic_DNA"/>
</dbReference>
<keyword evidence="2" id="KW-1185">Reference proteome</keyword>
<evidence type="ECO:0000313" key="1">
    <source>
        <dbReference type="EMBL" id="TWP52967.1"/>
    </source>
</evidence>
<protein>
    <submittedName>
        <fullName evidence="1">DUF541 domain-containing protein</fullName>
    </submittedName>
</protein>
<dbReference type="InterPro" id="IPR052022">
    <property type="entry name" value="26kDa_periplasmic_antigen"/>
</dbReference>
<dbReference type="AlphaFoldDB" id="A0A563EYZ7"/>
<dbReference type="Gene3D" id="3.30.70.2970">
    <property type="entry name" value="Protein of unknown function (DUF541), domain 2"/>
    <property type="match status" value="1"/>
</dbReference>
<dbReference type="InterPro" id="IPR007497">
    <property type="entry name" value="SIMPL/DUF541"/>
</dbReference>
<comment type="caution">
    <text evidence="1">The sequence shown here is derived from an EMBL/GenBank/DDBJ whole genome shotgun (WGS) entry which is preliminary data.</text>
</comment>
<reference evidence="1 2" key="1">
    <citation type="submission" date="2019-07" db="EMBL/GenBank/DDBJ databases">
        <title>Lentzea xizangensis sp. nov., isolated from Qinghai-Tibetan Plateau Soils.</title>
        <authorList>
            <person name="Huang J."/>
        </authorList>
    </citation>
    <scope>NUCLEOTIDE SEQUENCE [LARGE SCALE GENOMIC DNA]</scope>
    <source>
        <strain evidence="1 2">FXJ1.1311</strain>
    </source>
</reference>
<name>A0A563EYZ7_9PSEU</name>
<dbReference type="GO" id="GO:0006974">
    <property type="term" value="P:DNA damage response"/>
    <property type="evidence" value="ECO:0007669"/>
    <property type="project" value="TreeGrafter"/>
</dbReference>